<keyword evidence="2" id="KW-1185">Reference proteome</keyword>
<dbReference type="EMBL" id="CAKKLH010000023">
    <property type="protein sequence ID" value="CAH0099643.1"/>
    <property type="molecule type" value="Genomic_DNA"/>
</dbReference>
<dbReference type="Proteomes" id="UP000789390">
    <property type="component" value="Unassembled WGS sequence"/>
</dbReference>
<evidence type="ECO:0000313" key="2">
    <source>
        <dbReference type="Proteomes" id="UP000789390"/>
    </source>
</evidence>
<dbReference type="GO" id="GO:0000774">
    <property type="term" value="F:adenyl-nucleotide exchange factor activity"/>
    <property type="evidence" value="ECO:0007669"/>
    <property type="project" value="InterPro"/>
</dbReference>
<sequence length="214" mass="24036">MSSVDESISLAITECKTTLPCEMSIGSESSPVITTEHHNSFVNGLAEMVTNFKARALLLEDEQESLLATLMNLREECDGPSPSIAGLGVGTVDFIDELTNSLMDVNLKVTTKRSNREEEALHQVNRMINHLISKVNDANHQTKELCHVYIRSCYQPGQCTEETSTEEEDLFQSIINKCAPDDKHRIRRRLHGLLKYIDSRLKDIYSPALDLSNK</sequence>
<dbReference type="PANTHER" id="PTHR12334:SF6">
    <property type="entry name" value="BAG FAMILY MOLECULAR CHAPERONE REGULATOR 2"/>
    <property type="match status" value="1"/>
</dbReference>
<dbReference type="AlphaFoldDB" id="A0A8J2RBI6"/>
<comment type="caution">
    <text evidence="1">The sequence shown here is derived from an EMBL/GenBank/DDBJ whole genome shotgun (WGS) entry which is preliminary data.</text>
</comment>
<dbReference type="InterPro" id="IPR037689">
    <property type="entry name" value="BAG2"/>
</dbReference>
<proteinExistence type="predicted"/>
<name>A0A8J2RBI6_9CRUS</name>
<dbReference type="PANTHER" id="PTHR12334">
    <property type="entry name" value="BAG FAMILY MOLECULAR CHAPERONE REGULATOR 2"/>
    <property type="match status" value="1"/>
</dbReference>
<protein>
    <recommendedName>
        <fullName evidence="3">BAG family molecular chaperone regulator 2</fullName>
    </recommendedName>
</protein>
<dbReference type="OrthoDB" id="6284251at2759"/>
<organism evidence="1 2">
    <name type="scientific">Daphnia galeata</name>
    <dbReference type="NCBI Taxonomy" id="27404"/>
    <lineage>
        <taxon>Eukaryota</taxon>
        <taxon>Metazoa</taxon>
        <taxon>Ecdysozoa</taxon>
        <taxon>Arthropoda</taxon>
        <taxon>Crustacea</taxon>
        <taxon>Branchiopoda</taxon>
        <taxon>Diplostraca</taxon>
        <taxon>Cladocera</taxon>
        <taxon>Anomopoda</taxon>
        <taxon>Daphniidae</taxon>
        <taxon>Daphnia</taxon>
    </lineage>
</organism>
<evidence type="ECO:0008006" key="3">
    <source>
        <dbReference type="Google" id="ProtNLM"/>
    </source>
</evidence>
<dbReference type="GO" id="GO:0050821">
    <property type="term" value="P:protein stabilization"/>
    <property type="evidence" value="ECO:0007669"/>
    <property type="project" value="TreeGrafter"/>
</dbReference>
<dbReference type="Gene3D" id="1.20.58.890">
    <property type="match status" value="1"/>
</dbReference>
<reference evidence="1" key="1">
    <citation type="submission" date="2021-11" db="EMBL/GenBank/DDBJ databases">
        <authorList>
            <person name="Schell T."/>
        </authorList>
    </citation>
    <scope>NUCLEOTIDE SEQUENCE</scope>
    <source>
        <strain evidence="1">M5</strain>
    </source>
</reference>
<dbReference type="GO" id="GO:0051087">
    <property type="term" value="F:protein-folding chaperone binding"/>
    <property type="evidence" value="ECO:0007669"/>
    <property type="project" value="InterPro"/>
</dbReference>
<gene>
    <name evidence="1" type="ORF">DGAL_LOCUS1791</name>
</gene>
<accession>A0A8J2RBI6</accession>
<evidence type="ECO:0000313" key="1">
    <source>
        <dbReference type="EMBL" id="CAH0099643.1"/>
    </source>
</evidence>